<organism evidence="7 8">
    <name type="scientific">Micractinium conductrix</name>
    <dbReference type="NCBI Taxonomy" id="554055"/>
    <lineage>
        <taxon>Eukaryota</taxon>
        <taxon>Viridiplantae</taxon>
        <taxon>Chlorophyta</taxon>
        <taxon>core chlorophytes</taxon>
        <taxon>Trebouxiophyceae</taxon>
        <taxon>Chlorellales</taxon>
        <taxon>Chlorellaceae</taxon>
        <taxon>Chlorella clade</taxon>
        <taxon>Micractinium</taxon>
    </lineage>
</organism>
<feature type="domain" description="Brix" evidence="6">
    <location>
        <begin position="35"/>
        <end position="245"/>
    </location>
</feature>
<dbReference type="GO" id="GO:0005730">
    <property type="term" value="C:nucleolus"/>
    <property type="evidence" value="ECO:0007669"/>
    <property type="project" value="UniProtKB-SubCell"/>
</dbReference>
<dbReference type="PANTHER" id="PTHR12728">
    <property type="entry name" value="BRIX DOMAIN CONTAINING PROTEIN"/>
    <property type="match status" value="1"/>
</dbReference>
<comment type="subcellular location">
    <subcellularLocation>
        <location evidence="1 4">Nucleus</location>
        <location evidence="1 4">Nucleolus</location>
    </subcellularLocation>
</comment>
<accession>A0A2P6VLY5</accession>
<dbReference type="Proteomes" id="UP000239649">
    <property type="component" value="Unassembled WGS sequence"/>
</dbReference>
<evidence type="ECO:0000256" key="5">
    <source>
        <dbReference type="SAM" id="MobiDB-lite"/>
    </source>
</evidence>
<dbReference type="GO" id="GO:0019843">
    <property type="term" value="F:rRNA binding"/>
    <property type="evidence" value="ECO:0007669"/>
    <property type="project" value="UniProtKB-UniRule"/>
</dbReference>
<name>A0A2P6VLY5_9CHLO</name>
<dbReference type="PANTHER" id="PTHR12728:SF0">
    <property type="entry name" value="RIBOSOME PRODUCTION FACTOR 2 HOMOLOG"/>
    <property type="match status" value="1"/>
</dbReference>
<feature type="region of interest" description="Disordered" evidence="5">
    <location>
        <begin position="238"/>
        <end position="329"/>
    </location>
</feature>
<evidence type="ECO:0000256" key="2">
    <source>
        <dbReference type="ARBA" id="ARBA00010782"/>
    </source>
</evidence>
<dbReference type="Pfam" id="PF04427">
    <property type="entry name" value="Brix"/>
    <property type="match status" value="1"/>
</dbReference>
<feature type="region of interest" description="Disordered" evidence="5">
    <location>
        <begin position="1"/>
        <end position="27"/>
    </location>
</feature>
<protein>
    <recommendedName>
        <fullName evidence="4">Ribosome production factor 2 homolog</fullName>
    </recommendedName>
    <alternativeName>
        <fullName evidence="4">Ribosome biogenesis protein RPF2 homolog</fullName>
    </alternativeName>
</protein>
<feature type="compositionally biased region" description="Basic and acidic residues" evidence="5">
    <location>
        <begin position="299"/>
        <end position="311"/>
    </location>
</feature>
<dbReference type="STRING" id="554055.A0A2P6VLY5"/>
<evidence type="ECO:0000256" key="1">
    <source>
        <dbReference type="ARBA" id="ARBA00004604"/>
    </source>
</evidence>
<evidence type="ECO:0000259" key="6">
    <source>
        <dbReference type="PROSITE" id="PS50833"/>
    </source>
</evidence>
<dbReference type="SMART" id="SM00879">
    <property type="entry name" value="Brix"/>
    <property type="match status" value="1"/>
</dbReference>
<keyword evidence="3 4" id="KW-0539">Nucleus</keyword>
<evidence type="ECO:0000313" key="8">
    <source>
        <dbReference type="Proteomes" id="UP000239649"/>
    </source>
</evidence>
<dbReference type="EMBL" id="LHPF02000003">
    <property type="protein sequence ID" value="PSC75116.1"/>
    <property type="molecule type" value="Genomic_DNA"/>
</dbReference>
<keyword evidence="8" id="KW-1185">Reference proteome</keyword>
<proteinExistence type="inferred from homology"/>
<dbReference type="GO" id="GO:0000027">
    <property type="term" value="P:ribosomal large subunit assembly"/>
    <property type="evidence" value="ECO:0007669"/>
    <property type="project" value="InterPro"/>
</dbReference>
<dbReference type="OrthoDB" id="407658at2759"/>
<sequence>MPAATEPQTKIIKPRTKAGKRALEKRAPKLVEDPKRALLAFGNKTSQVIKDVMTDLQKLKGIDSVKFSRHNPELKPFEGGGEAALERHCAHQNCSLFALGSTQKKRPHNLVMGRLFDFRLYDVVEFGVVRHRPVQAFGGGAALAQLGNKPCFVFVGDVFEADPVMRQVKSLLLDYFRGRQVESINLAGLDRVMFVTQHPETKHVLLRQYTVKYKKSGTRVPRTELTEMGPSLDLEVRRTRQPPVDLEKEACKQPKTDKKKQKNVGSDMLDGKVGHIYMPKQDVDGMALAKPKGTKRVRREAAADASAEKKQRGGGSGAAAAAAAAGDSD</sequence>
<reference evidence="7 8" key="1">
    <citation type="journal article" date="2018" name="Plant J.">
        <title>Genome sequences of Chlorella sorokiniana UTEX 1602 and Micractinium conductrix SAG 241.80: implications to maltose excretion by a green alga.</title>
        <authorList>
            <person name="Arriola M.B."/>
            <person name="Velmurugan N."/>
            <person name="Zhang Y."/>
            <person name="Plunkett M.H."/>
            <person name="Hondzo H."/>
            <person name="Barney B.M."/>
        </authorList>
    </citation>
    <scope>NUCLEOTIDE SEQUENCE [LARGE SCALE GENOMIC DNA]</scope>
    <source>
        <strain evidence="7 8">SAG 241.80</strain>
    </source>
</reference>
<evidence type="ECO:0000256" key="4">
    <source>
        <dbReference type="RuleBase" id="RU367086"/>
    </source>
</evidence>
<dbReference type="GO" id="GO:0000463">
    <property type="term" value="P:maturation of LSU-rRNA from tricistronic rRNA transcript (SSU-rRNA, 5.8S rRNA, LSU-rRNA)"/>
    <property type="evidence" value="ECO:0007669"/>
    <property type="project" value="TreeGrafter"/>
</dbReference>
<evidence type="ECO:0000256" key="3">
    <source>
        <dbReference type="ARBA" id="ARBA00023242"/>
    </source>
</evidence>
<dbReference type="InterPro" id="IPR039770">
    <property type="entry name" value="Rpf2"/>
</dbReference>
<feature type="compositionally biased region" description="Basic and acidic residues" evidence="5">
    <location>
        <begin position="245"/>
        <end position="256"/>
    </location>
</feature>
<dbReference type="AlphaFoldDB" id="A0A2P6VLY5"/>
<evidence type="ECO:0000313" key="7">
    <source>
        <dbReference type="EMBL" id="PSC75116.1"/>
    </source>
</evidence>
<feature type="compositionally biased region" description="Low complexity" evidence="5">
    <location>
        <begin position="318"/>
        <end position="329"/>
    </location>
</feature>
<dbReference type="InterPro" id="IPR007109">
    <property type="entry name" value="Brix"/>
</dbReference>
<comment type="caution">
    <text evidence="7">The sequence shown here is derived from an EMBL/GenBank/DDBJ whole genome shotgun (WGS) entry which is preliminary data.</text>
</comment>
<dbReference type="PROSITE" id="PS50833">
    <property type="entry name" value="BRIX"/>
    <property type="match status" value="1"/>
</dbReference>
<gene>
    <name evidence="7" type="ORF">C2E20_1965</name>
</gene>
<comment type="similarity">
    <text evidence="2 4">Belongs to the RPF2 family.</text>
</comment>